<dbReference type="PROSITE" id="PS50931">
    <property type="entry name" value="HTH_LYSR"/>
    <property type="match status" value="1"/>
</dbReference>
<dbReference type="GO" id="GO:0016829">
    <property type="term" value="F:lyase activity"/>
    <property type="evidence" value="ECO:0007669"/>
    <property type="project" value="UniProtKB-KW"/>
</dbReference>
<proteinExistence type="inferred from homology"/>
<dbReference type="Pfam" id="PF03466">
    <property type="entry name" value="LysR_substrate"/>
    <property type="match status" value="1"/>
</dbReference>
<name>C9Y0F4_CROTZ</name>
<evidence type="ECO:0000259" key="5">
    <source>
        <dbReference type="PROSITE" id="PS50931"/>
    </source>
</evidence>
<keyword evidence="7" id="KW-1185">Reference proteome</keyword>
<dbReference type="SUPFAM" id="SSF46785">
    <property type="entry name" value="Winged helix' DNA-binding domain"/>
    <property type="match status" value="1"/>
</dbReference>
<evidence type="ECO:0000256" key="3">
    <source>
        <dbReference type="ARBA" id="ARBA00023125"/>
    </source>
</evidence>
<dbReference type="AlphaFoldDB" id="C9Y0F4"/>
<dbReference type="InterPro" id="IPR000847">
    <property type="entry name" value="LysR_HTH_N"/>
</dbReference>
<feature type="domain" description="HTH lysR-type" evidence="5">
    <location>
        <begin position="3"/>
        <end position="60"/>
    </location>
</feature>
<reference evidence="6 7" key="1">
    <citation type="journal article" date="2010" name="J. Bacteriol.">
        <title>Complete Genome Sequence of Cronobacter turicensis LMG 23827, a foodborne pathogen causing deaths in neonates.</title>
        <authorList>
            <person name="Stephan R."/>
            <person name="Lehner A."/>
            <person name="Tischler P."/>
            <person name="Rattei T."/>
        </authorList>
    </citation>
    <scope>NUCLEOTIDE SEQUENCE [LARGE SCALE GENOMIC DNA]</scope>
    <source>
        <strain evidence="7">DSM 18703 / CCUG 55852 / LMG 23827 / z3032</strain>
    </source>
</reference>
<keyword evidence="6" id="KW-0456">Lyase</keyword>
<dbReference type="PANTHER" id="PTHR30537">
    <property type="entry name" value="HTH-TYPE TRANSCRIPTIONAL REGULATOR"/>
    <property type="match status" value="1"/>
</dbReference>
<accession>C9Y0F4</accession>
<dbReference type="InterPro" id="IPR036388">
    <property type="entry name" value="WH-like_DNA-bd_sf"/>
</dbReference>
<dbReference type="KEGG" id="ctu:CTU_35480"/>
<dbReference type="EMBL" id="FN543093">
    <property type="protein sequence ID" value="CBA33711.1"/>
    <property type="molecule type" value="Genomic_DNA"/>
</dbReference>
<keyword evidence="4" id="KW-0804">Transcription</keyword>
<dbReference type="PANTHER" id="PTHR30537:SF5">
    <property type="entry name" value="HTH-TYPE TRANSCRIPTIONAL ACTIVATOR TTDR-RELATED"/>
    <property type="match status" value="1"/>
</dbReference>
<comment type="similarity">
    <text evidence="1">Belongs to the LysR transcriptional regulatory family.</text>
</comment>
<dbReference type="InterPro" id="IPR005119">
    <property type="entry name" value="LysR_subst-bd"/>
</dbReference>
<dbReference type="InterPro" id="IPR058163">
    <property type="entry name" value="LysR-type_TF_proteobact-type"/>
</dbReference>
<evidence type="ECO:0000256" key="2">
    <source>
        <dbReference type="ARBA" id="ARBA00023015"/>
    </source>
</evidence>
<dbReference type="GO" id="GO:0006351">
    <property type="term" value="P:DNA-templated transcription"/>
    <property type="evidence" value="ECO:0007669"/>
    <property type="project" value="TreeGrafter"/>
</dbReference>
<dbReference type="Proteomes" id="UP000002069">
    <property type="component" value="Chromosome"/>
</dbReference>
<sequence>MMDRLTSMTVFVKAAELGSFAAAAEALGMSPQMVAKHVAWLEARLGATLLNRTTRRQNLSDIGRSYLERCKVVLDEAEAADRVAQEMKGTPSGTLRVNAPVTFGATALAPFITRYLRQYPETHIELTLSDAIVDPLEAGYEVIIRIGELNDSSMIAKPLRPYKLIACASPVYLAREGIPQTPSDLERHACLVYGIWSSTHPCRWRFEKDGKTEEARVQGRFRANDWKALLHAAVEGYGVTLGPADVLRAEMEAGRLVQILPDYTGPSRPMHVLVPPGRRQTVKIRSFIEALCDAFPPPAALL</sequence>
<dbReference type="Pfam" id="PF00126">
    <property type="entry name" value="HTH_1"/>
    <property type="match status" value="1"/>
</dbReference>
<protein>
    <recommendedName>
        <fullName evidence="5">HTH lysR-type domain-containing protein</fullName>
    </recommendedName>
</protein>
<dbReference type="HOGENOM" id="CLU_039613_16_2_6"/>
<keyword evidence="3" id="KW-0238">DNA-binding</keyword>
<dbReference type="GO" id="GO:0009891">
    <property type="term" value="P:positive regulation of biosynthetic process"/>
    <property type="evidence" value="ECO:0007669"/>
    <property type="project" value="UniProtKB-ARBA"/>
</dbReference>
<evidence type="ECO:0000256" key="1">
    <source>
        <dbReference type="ARBA" id="ARBA00009437"/>
    </source>
</evidence>
<evidence type="ECO:0000256" key="4">
    <source>
        <dbReference type="ARBA" id="ARBA00023163"/>
    </source>
</evidence>
<evidence type="ECO:0000313" key="6">
    <source>
        <dbReference type="EMBL" id="CBA33711.1"/>
    </source>
</evidence>
<organism evidence="6 7">
    <name type="scientific">Cronobacter turicensis (strain DSM 18703 / CCUG 55852 / LMG 23827 / z3032)</name>
    <dbReference type="NCBI Taxonomy" id="693216"/>
    <lineage>
        <taxon>Bacteria</taxon>
        <taxon>Pseudomonadati</taxon>
        <taxon>Pseudomonadota</taxon>
        <taxon>Gammaproteobacteria</taxon>
        <taxon>Enterobacterales</taxon>
        <taxon>Enterobacteriaceae</taxon>
        <taxon>Cronobacter</taxon>
    </lineage>
</organism>
<gene>
    <name evidence="6" type="ordered locus">Ctu_35480</name>
</gene>
<dbReference type="Gene3D" id="1.10.10.10">
    <property type="entry name" value="Winged helix-like DNA-binding domain superfamily/Winged helix DNA-binding domain"/>
    <property type="match status" value="1"/>
</dbReference>
<dbReference type="FunFam" id="1.10.10.10:FF:000001">
    <property type="entry name" value="LysR family transcriptional regulator"/>
    <property type="match status" value="1"/>
</dbReference>
<dbReference type="Gene3D" id="3.40.190.290">
    <property type="match status" value="1"/>
</dbReference>
<evidence type="ECO:0000313" key="7">
    <source>
        <dbReference type="Proteomes" id="UP000002069"/>
    </source>
</evidence>
<dbReference type="InterPro" id="IPR036390">
    <property type="entry name" value="WH_DNA-bd_sf"/>
</dbReference>
<reference evidence="7" key="2">
    <citation type="journal article" date="2011" name="J. Bacteriol.">
        <title>Complete genome sequence of Cronobacter turicensis LMG 23827, a food-borne pathogen causing deaths in neonates.</title>
        <authorList>
            <person name="Stephan R."/>
            <person name="Lehner A."/>
            <person name="Tischler P."/>
            <person name="Rattei T."/>
        </authorList>
    </citation>
    <scope>NUCLEOTIDE SEQUENCE [LARGE SCALE GENOMIC DNA]</scope>
    <source>
        <strain evidence="7">DSM 18703 / CCUG 55852 / LMG 23827 / z3032</strain>
    </source>
</reference>
<dbReference type="GO" id="GO:0043565">
    <property type="term" value="F:sequence-specific DNA binding"/>
    <property type="evidence" value="ECO:0007669"/>
    <property type="project" value="TreeGrafter"/>
</dbReference>
<keyword evidence="2" id="KW-0805">Transcription regulation</keyword>
<dbReference type="FunFam" id="3.40.190.290:FF:000001">
    <property type="entry name" value="Transcriptional regulator, LysR family"/>
    <property type="match status" value="1"/>
</dbReference>
<dbReference type="SUPFAM" id="SSF53850">
    <property type="entry name" value="Periplasmic binding protein-like II"/>
    <property type="match status" value="1"/>
</dbReference>
<dbReference type="GO" id="GO:0003700">
    <property type="term" value="F:DNA-binding transcription factor activity"/>
    <property type="evidence" value="ECO:0007669"/>
    <property type="project" value="InterPro"/>
</dbReference>
<dbReference type="PATRIC" id="fig|693216.3.peg.3357"/>